<feature type="domain" description="B30.2/SPRY" evidence="9">
    <location>
        <begin position="293"/>
        <end position="497"/>
    </location>
</feature>
<dbReference type="PaxDb" id="8022-A0A060W4Z1"/>
<dbReference type="SMART" id="SM00504">
    <property type="entry name" value="Ubox"/>
    <property type="match status" value="1"/>
</dbReference>
<dbReference type="Gene3D" id="2.60.120.920">
    <property type="match status" value="1"/>
</dbReference>
<accession>A0A060W4Z1</accession>
<dbReference type="InterPro" id="IPR001870">
    <property type="entry name" value="B30.2/SPRY"/>
</dbReference>
<evidence type="ECO:0000256" key="4">
    <source>
        <dbReference type="PROSITE-ProRule" id="PRU00024"/>
    </source>
</evidence>
<keyword evidence="1" id="KW-0479">Metal-binding</keyword>
<dbReference type="SMART" id="SM00184">
    <property type="entry name" value="RING"/>
    <property type="match status" value="1"/>
</dbReference>
<protein>
    <submittedName>
        <fullName evidence="10">Uncharacterized protein</fullName>
    </submittedName>
</protein>
<evidence type="ECO:0000259" key="7">
    <source>
        <dbReference type="PROSITE" id="PS50089"/>
    </source>
</evidence>
<dbReference type="SMART" id="SM00336">
    <property type="entry name" value="BBOX"/>
    <property type="match status" value="1"/>
</dbReference>
<name>A0A060W4Z1_ONCMY</name>
<feature type="coiled-coil region" evidence="5">
    <location>
        <begin position="203"/>
        <end position="252"/>
    </location>
</feature>
<dbReference type="PROSITE" id="PS50119">
    <property type="entry name" value="ZF_BBOX"/>
    <property type="match status" value="1"/>
</dbReference>
<reference evidence="10" key="2">
    <citation type="submission" date="2014-03" db="EMBL/GenBank/DDBJ databases">
        <authorList>
            <person name="Genoscope - CEA"/>
        </authorList>
    </citation>
    <scope>NUCLEOTIDE SEQUENCE</scope>
</reference>
<dbReference type="GO" id="GO:0004842">
    <property type="term" value="F:ubiquitin-protein transferase activity"/>
    <property type="evidence" value="ECO:0007669"/>
    <property type="project" value="InterPro"/>
</dbReference>
<evidence type="ECO:0000259" key="9">
    <source>
        <dbReference type="PROSITE" id="PS50188"/>
    </source>
</evidence>
<evidence type="ECO:0000256" key="3">
    <source>
        <dbReference type="ARBA" id="ARBA00022833"/>
    </source>
</evidence>
<dbReference type="Proteomes" id="UP000193380">
    <property type="component" value="Unassembled WGS sequence"/>
</dbReference>
<dbReference type="InterPro" id="IPR003613">
    <property type="entry name" value="Ubox_domain"/>
</dbReference>
<evidence type="ECO:0000259" key="8">
    <source>
        <dbReference type="PROSITE" id="PS50119"/>
    </source>
</evidence>
<dbReference type="CDD" id="cd13733">
    <property type="entry name" value="SPRY_PRY_C-I_1"/>
    <property type="match status" value="1"/>
</dbReference>
<dbReference type="InterPro" id="IPR003879">
    <property type="entry name" value="Butyrophylin_SPRY"/>
</dbReference>
<dbReference type="Pfam" id="PF00622">
    <property type="entry name" value="SPRY"/>
    <property type="match status" value="1"/>
</dbReference>
<dbReference type="PRINTS" id="PR01407">
    <property type="entry name" value="BUTYPHLNCDUF"/>
</dbReference>
<keyword evidence="3" id="KW-0862">Zinc</keyword>
<dbReference type="GO" id="GO:0008270">
    <property type="term" value="F:zinc ion binding"/>
    <property type="evidence" value="ECO:0007669"/>
    <property type="project" value="UniProtKB-KW"/>
</dbReference>
<dbReference type="GO" id="GO:0016567">
    <property type="term" value="P:protein ubiquitination"/>
    <property type="evidence" value="ECO:0007669"/>
    <property type="project" value="InterPro"/>
</dbReference>
<dbReference type="PROSITE" id="PS00518">
    <property type="entry name" value="ZF_RING_1"/>
    <property type="match status" value="1"/>
</dbReference>
<organism evidence="10 11">
    <name type="scientific">Oncorhynchus mykiss</name>
    <name type="common">Rainbow trout</name>
    <name type="synonym">Salmo gairdneri</name>
    <dbReference type="NCBI Taxonomy" id="8022"/>
    <lineage>
        <taxon>Eukaryota</taxon>
        <taxon>Metazoa</taxon>
        <taxon>Chordata</taxon>
        <taxon>Craniata</taxon>
        <taxon>Vertebrata</taxon>
        <taxon>Euteleostomi</taxon>
        <taxon>Actinopterygii</taxon>
        <taxon>Neopterygii</taxon>
        <taxon>Teleostei</taxon>
        <taxon>Protacanthopterygii</taxon>
        <taxon>Salmoniformes</taxon>
        <taxon>Salmonidae</taxon>
        <taxon>Salmoninae</taxon>
        <taxon>Oncorhynchus</taxon>
    </lineage>
</organism>
<keyword evidence="5" id="KW-0175">Coiled coil</keyword>
<dbReference type="SMART" id="SM00589">
    <property type="entry name" value="PRY"/>
    <property type="match status" value="1"/>
</dbReference>
<evidence type="ECO:0000256" key="2">
    <source>
        <dbReference type="ARBA" id="ARBA00022771"/>
    </source>
</evidence>
<dbReference type="SUPFAM" id="SSF49899">
    <property type="entry name" value="Concanavalin A-like lectins/glucanases"/>
    <property type="match status" value="1"/>
</dbReference>
<dbReference type="EMBL" id="FR904405">
    <property type="protein sequence ID" value="CDQ62348.1"/>
    <property type="molecule type" value="Genomic_DNA"/>
</dbReference>
<dbReference type="SUPFAM" id="SSF57845">
    <property type="entry name" value="B-box zinc-binding domain"/>
    <property type="match status" value="1"/>
</dbReference>
<dbReference type="InterPro" id="IPR050143">
    <property type="entry name" value="TRIM/RBCC"/>
</dbReference>
<dbReference type="CDD" id="cd19762">
    <property type="entry name" value="Bbox2_TRIM7-like"/>
    <property type="match status" value="1"/>
</dbReference>
<dbReference type="SUPFAM" id="SSF57850">
    <property type="entry name" value="RING/U-box"/>
    <property type="match status" value="1"/>
</dbReference>
<reference evidence="10" key="1">
    <citation type="journal article" date="2014" name="Nat. Commun.">
        <title>The rainbow trout genome provides novel insights into evolution after whole-genome duplication in vertebrates.</title>
        <authorList>
            <person name="Berthelot C."/>
            <person name="Brunet F."/>
            <person name="Chalopin D."/>
            <person name="Juanchich A."/>
            <person name="Bernard M."/>
            <person name="Noel B."/>
            <person name="Bento P."/>
            <person name="Da Silva C."/>
            <person name="Labadie K."/>
            <person name="Alberti A."/>
            <person name="Aury J.M."/>
            <person name="Louis A."/>
            <person name="Dehais P."/>
            <person name="Bardou P."/>
            <person name="Montfort J."/>
            <person name="Klopp C."/>
            <person name="Cabau C."/>
            <person name="Gaspin C."/>
            <person name="Thorgaard G.H."/>
            <person name="Boussaha M."/>
            <person name="Quillet E."/>
            <person name="Guyomard R."/>
            <person name="Galiana D."/>
            <person name="Bobe J."/>
            <person name="Volff J.N."/>
            <person name="Genet C."/>
            <person name="Wincker P."/>
            <person name="Jaillon O."/>
            <person name="Roest Crollius H."/>
            <person name="Guiguen Y."/>
        </authorList>
    </citation>
    <scope>NUCLEOTIDE SEQUENCE [LARGE SCALE GENOMIC DNA]</scope>
</reference>
<dbReference type="STRING" id="8022.A0A060W4Z1"/>
<dbReference type="InterPro" id="IPR013320">
    <property type="entry name" value="ConA-like_dom_sf"/>
</dbReference>
<feature type="domain" description="RING-type" evidence="7">
    <location>
        <begin position="17"/>
        <end position="59"/>
    </location>
</feature>
<feature type="domain" description="B box-type" evidence="8">
    <location>
        <begin position="103"/>
        <end position="144"/>
    </location>
</feature>
<gene>
    <name evidence="10" type="ORF">GSONMT00066956001</name>
</gene>
<dbReference type="InterPro" id="IPR006574">
    <property type="entry name" value="PRY"/>
</dbReference>
<dbReference type="Gene3D" id="3.30.40.10">
    <property type="entry name" value="Zinc/RING finger domain, C3HC4 (zinc finger)"/>
    <property type="match status" value="1"/>
</dbReference>
<evidence type="ECO:0000313" key="11">
    <source>
        <dbReference type="Proteomes" id="UP000193380"/>
    </source>
</evidence>
<dbReference type="Pfam" id="PF13765">
    <property type="entry name" value="PRY"/>
    <property type="match status" value="1"/>
</dbReference>
<dbReference type="AlphaFoldDB" id="A0A060W4Z1"/>
<dbReference type="InterPro" id="IPR043136">
    <property type="entry name" value="B30.2/SPRY_sf"/>
</dbReference>
<dbReference type="SMART" id="SM00449">
    <property type="entry name" value="SPRY"/>
    <property type="match status" value="1"/>
</dbReference>
<sequence length="705" mass="80361">MATDASTLEELHSELTCPVCLELFREPVILECGHHFCRVCITQCWEAKYDEHPTCPKCRKTCAPKLRPNSLLCNVVDSDTEERQRGGIMPSSGFSLPDFSPRLESDRCEEHEEKLKLFCEDDQLAICLVCGMSREHKTHNVIPINEAFENYKVTLLQHYFTIYVSTYVESVFKSQTEPSSQSYYSERAGDIEEKVSAEFGRLREFLLQEEERVKESLRREKENRLNQLEEVLKHTTEQIVQLEQTADQLRVKLRENENPAQLRGIKDFIGGAEVMFERPPEVCVDLPEGEFLGPLQYRTWRRMSAVLQPGVTAVTLNPDTAYPRLWVSTCCTQVSVGDIQPNLPNNPERFTRYNIVLGSQALASGQHYWVVEVGTKTAWGLGVAAASVNRKDEISLCPDDGFWTLVLREGRGGSEYEACTNHEESLLHPPRPPRRVGVYLDYGRGVVAFYDAGDMSHLFTFSDATFTEPVFPYFNPWPILKGRNREPLIIISPDPEMFMIIQKESSAGGGVTEGMSTPQEKTAKQVKAAISKKVQKQQNKQRRRSSEQSGVPEVSAAGVKPPHGRWCSQNPTPFPVSARDKERGTGDEEEDLDVEDKVADMMRTGGQKQQEKEPIDLLPIMDPAFGPVRTRMTWDRPALAVSVSICVCVCVKRERERERKRDRDRDRERERGSMASCNQYTYRHVNRQIVLLIRLMSHWLTGFTK</sequence>
<dbReference type="InterPro" id="IPR001841">
    <property type="entry name" value="Znf_RING"/>
</dbReference>
<dbReference type="PROSITE" id="PS50089">
    <property type="entry name" value="ZF_RING_2"/>
    <property type="match status" value="1"/>
</dbReference>
<dbReference type="PROSITE" id="PS50188">
    <property type="entry name" value="B302_SPRY"/>
    <property type="match status" value="1"/>
</dbReference>
<dbReference type="InterPro" id="IPR013083">
    <property type="entry name" value="Znf_RING/FYVE/PHD"/>
</dbReference>
<evidence type="ECO:0000256" key="6">
    <source>
        <dbReference type="SAM" id="MobiDB-lite"/>
    </source>
</evidence>
<evidence type="ECO:0000256" key="1">
    <source>
        <dbReference type="ARBA" id="ARBA00022723"/>
    </source>
</evidence>
<evidence type="ECO:0000256" key="5">
    <source>
        <dbReference type="SAM" id="Coils"/>
    </source>
</evidence>
<dbReference type="Pfam" id="PF00643">
    <property type="entry name" value="zf-B_box"/>
    <property type="match status" value="1"/>
</dbReference>
<dbReference type="InterPro" id="IPR000315">
    <property type="entry name" value="Znf_B-box"/>
</dbReference>
<dbReference type="InterPro" id="IPR017907">
    <property type="entry name" value="Znf_RING_CS"/>
</dbReference>
<dbReference type="Pfam" id="PF15227">
    <property type="entry name" value="zf-C3HC4_4"/>
    <property type="match status" value="1"/>
</dbReference>
<evidence type="ECO:0000313" key="10">
    <source>
        <dbReference type="EMBL" id="CDQ62348.1"/>
    </source>
</evidence>
<feature type="compositionally biased region" description="Basic residues" evidence="6">
    <location>
        <begin position="533"/>
        <end position="543"/>
    </location>
</feature>
<dbReference type="FunFam" id="2.60.120.920:FF:000004">
    <property type="entry name" value="Butyrophilin subfamily 1 member A1"/>
    <property type="match status" value="1"/>
</dbReference>
<dbReference type="PANTHER" id="PTHR24103">
    <property type="entry name" value="E3 UBIQUITIN-PROTEIN LIGASE TRIM"/>
    <property type="match status" value="1"/>
</dbReference>
<dbReference type="CDD" id="cd16594">
    <property type="entry name" value="RING-HC_TRIM7-like_C-IV"/>
    <property type="match status" value="1"/>
</dbReference>
<proteinExistence type="predicted"/>
<keyword evidence="2 4" id="KW-0863">Zinc-finger</keyword>
<dbReference type="InterPro" id="IPR003877">
    <property type="entry name" value="SPRY_dom"/>
</dbReference>
<feature type="region of interest" description="Disordered" evidence="6">
    <location>
        <begin position="507"/>
        <end position="593"/>
    </location>
</feature>
<dbReference type="Gene3D" id="3.30.160.60">
    <property type="entry name" value="Classic Zinc Finger"/>
    <property type="match status" value="1"/>
</dbReference>